<feature type="non-terminal residue" evidence="2">
    <location>
        <position position="148"/>
    </location>
</feature>
<feature type="region of interest" description="Disordered" evidence="1">
    <location>
        <begin position="1"/>
        <end position="23"/>
    </location>
</feature>
<keyword evidence="3" id="KW-1185">Reference proteome</keyword>
<dbReference type="Proteomes" id="UP001597024">
    <property type="component" value="Unassembled WGS sequence"/>
</dbReference>
<comment type="caution">
    <text evidence="2">The sequence shown here is derived from an EMBL/GenBank/DDBJ whole genome shotgun (WGS) entry which is preliminary data.</text>
</comment>
<protein>
    <recommendedName>
        <fullName evidence="4">SH3 domain-containing protein</fullName>
    </recommendedName>
</protein>
<evidence type="ECO:0000313" key="3">
    <source>
        <dbReference type="Proteomes" id="UP001597024"/>
    </source>
</evidence>
<organism evidence="2 3">
    <name type="scientific">Streptosporangium algeriense</name>
    <dbReference type="NCBI Taxonomy" id="1682748"/>
    <lineage>
        <taxon>Bacteria</taxon>
        <taxon>Bacillati</taxon>
        <taxon>Actinomycetota</taxon>
        <taxon>Actinomycetes</taxon>
        <taxon>Streptosporangiales</taxon>
        <taxon>Streptosporangiaceae</taxon>
        <taxon>Streptosporangium</taxon>
    </lineage>
</organism>
<evidence type="ECO:0008006" key="4">
    <source>
        <dbReference type="Google" id="ProtNLM"/>
    </source>
</evidence>
<accession>A0ABW3E4T1</accession>
<gene>
    <name evidence="2" type="ORF">ACFQ08_38235</name>
</gene>
<evidence type="ECO:0000313" key="2">
    <source>
        <dbReference type="EMBL" id="MFD0890417.1"/>
    </source>
</evidence>
<feature type="compositionally biased region" description="Basic residues" evidence="1">
    <location>
        <begin position="1"/>
        <end position="20"/>
    </location>
</feature>
<dbReference type="EMBL" id="JBHTHX010002426">
    <property type="protein sequence ID" value="MFD0890417.1"/>
    <property type="molecule type" value="Genomic_DNA"/>
</dbReference>
<proteinExistence type="predicted"/>
<name>A0ABW3E4T1_9ACTN</name>
<sequence length="148" mass="16740">MRHRPRPSPGRRRPGRHRQRPGNPVYHYQVETFRYRPRAAELPRPILRVRHCLELLNDSADALTQAVHAGDLSRAASCLRTLQQDVARSALTLAELYIEPTPATSYRHGDPEPGLEVRQVEDGDILYLRQPAAGGFVWIRRGDPAPAP</sequence>
<reference evidence="3" key="1">
    <citation type="journal article" date="2019" name="Int. J. Syst. Evol. Microbiol.">
        <title>The Global Catalogue of Microorganisms (GCM) 10K type strain sequencing project: providing services to taxonomists for standard genome sequencing and annotation.</title>
        <authorList>
            <consortium name="The Broad Institute Genomics Platform"/>
            <consortium name="The Broad Institute Genome Sequencing Center for Infectious Disease"/>
            <person name="Wu L."/>
            <person name="Ma J."/>
        </authorList>
    </citation>
    <scope>NUCLEOTIDE SEQUENCE [LARGE SCALE GENOMIC DNA]</scope>
    <source>
        <strain evidence="3">CCUG 62974</strain>
    </source>
</reference>
<evidence type="ECO:0000256" key="1">
    <source>
        <dbReference type="SAM" id="MobiDB-lite"/>
    </source>
</evidence>